<dbReference type="InterPro" id="IPR013595">
    <property type="entry name" value="Pept_S33_TAP-like_C"/>
</dbReference>
<dbReference type="EMBL" id="JBHUEJ010000007">
    <property type="protein sequence ID" value="MFD1709519.1"/>
    <property type="molecule type" value="Genomic_DNA"/>
</dbReference>
<keyword evidence="3 6" id="KW-0378">Hydrolase</keyword>
<feature type="domain" description="AB hydrolase-1" evidence="4">
    <location>
        <begin position="119"/>
        <end position="325"/>
    </location>
</feature>
<dbReference type="Pfam" id="PF00561">
    <property type="entry name" value="Abhydrolase_1"/>
    <property type="match status" value="1"/>
</dbReference>
<protein>
    <submittedName>
        <fullName evidence="6">Alpha/beta fold hydrolase</fullName>
    </submittedName>
</protein>
<keyword evidence="2" id="KW-0732">Signal</keyword>
<evidence type="ECO:0000256" key="3">
    <source>
        <dbReference type="ARBA" id="ARBA00022801"/>
    </source>
</evidence>
<dbReference type="SUPFAM" id="SSF53474">
    <property type="entry name" value="alpha/beta-Hydrolases"/>
    <property type="match status" value="1"/>
</dbReference>
<evidence type="ECO:0000313" key="6">
    <source>
        <dbReference type="EMBL" id="MFD1709519.1"/>
    </source>
</evidence>
<dbReference type="InterPro" id="IPR029058">
    <property type="entry name" value="AB_hydrolase_fold"/>
</dbReference>
<evidence type="ECO:0000256" key="2">
    <source>
        <dbReference type="ARBA" id="ARBA00022729"/>
    </source>
</evidence>
<dbReference type="Proteomes" id="UP001597304">
    <property type="component" value="Unassembled WGS sequence"/>
</dbReference>
<evidence type="ECO:0000259" key="5">
    <source>
        <dbReference type="Pfam" id="PF08386"/>
    </source>
</evidence>
<comment type="similarity">
    <text evidence="1">Belongs to the peptidase S33 family.</text>
</comment>
<sequence>MLFAQPHHHLLPRLAHLSRLALLPLVAALTACGGGDDEAPDPLASYRTQTLDWAACDPAILGEAISNQTRAAFEQLQPSERLRCAKLRAPLDWSQPGRGDVSVALMRLASAEPAQRRGALLFNPGGPGTDGLSLALRLFAAFGISDAQTPQGALQLRLLNAYDMVGFSPRGVGASTRLSCDSDAMAQPVDETVSGWSTPDNLKTLDHNRAQLAEACRKNPLTPYINSDATARDMELMRVVLGEDKLNYLGYSYGTWLGAWYASLFPEKVGRMVLDSAVNFSLSFEAGVELPQPAARARLFDEVLAPYAARHSERFQLGASADQVRAAVPALSERMQPVMGRVLSHLGYGSSNADAYLDAMAAGQGLNAVLKALGDPIDEDAAEAALDAQVYDPLDPRRDALLRDYVAETLLPLYAALWLEPQPNAIALAGATGQAVRCNDTPVTTDWASWSPVVRSAAAAAPLFFSTLLDSRVCAFWGGPSVQKPDWTPMKALDILYVQSEFDSATATPSATAFFNQLPGARRVYVPGEYQHGVYPYTDDCVDPTVSRYLLGETPTQRETVCSAKPLALDAPQVAKAHRASAYLDPAAAAELIDAFKRGLIPARRLPGAGH</sequence>
<gene>
    <name evidence="6" type="ORF">ACFSF0_02780</name>
</gene>
<evidence type="ECO:0000256" key="1">
    <source>
        <dbReference type="ARBA" id="ARBA00010088"/>
    </source>
</evidence>
<evidence type="ECO:0000259" key="4">
    <source>
        <dbReference type="Pfam" id="PF00561"/>
    </source>
</evidence>
<comment type="caution">
    <text evidence="6">The sequence shown here is derived from an EMBL/GenBank/DDBJ whole genome shotgun (WGS) entry which is preliminary data.</text>
</comment>
<dbReference type="PANTHER" id="PTHR43248">
    <property type="entry name" value="2-SUCCINYL-6-HYDROXY-2,4-CYCLOHEXADIENE-1-CARBOXYLATE SYNTHASE"/>
    <property type="match status" value="1"/>
</dbReference>
<dbReference type="Pfam" id="PF08386">
    <property type="entry name" value="Abhydrolase_4"/>
    <property type="match status" value="1"/>
</dbReference>
<evidence type="ECO:0000313" key="7">
    <source>
        <dbReference type="Proteomes" id="UP001597304"/>
    </source>
</evidence>
<feature type="domain" description="Peptidase S33 tripeptidyl aminopeptidase-like C-terminal" evidence="5">
    <location>
        <begin position="463"/>
        <end position="562"/>
    </location>
</feature>
<reference evidence="7" key="1">
    <citation type="journal article" date="2019" name="Int. J. Syst. Evol. Microbiol.">
        <title>The Global Catalogue of Microorganisms (GCM) 10K type strain sequencing project: providing services to taxonomists for standard genome sequencing and annotation.</title>
        <authorList>
            <consortium name="The Broad Institute Genomics Platform"/>
            <consortium name="The Broad Institute Genome Sequencing Center for Infectious Disease"/>
            <person name="Wu L."/>
            <person name="Ma J."/>
        </authorList>
    </citation>
    <scope>NUCLEOTIDE SEQUENCE [LARGE SCALE GENOMIC DNA]</scope>
    <source>
        <strain evidence="7">LMG 29247</strain>
    </source>
</reference>
<accession>A0ABW4KP31</accession>
<dbReference type="GO" id="GO:0016787">
    <property type="term" value="F:hydrolase activity"/>
    <property type="evidence" value="ECO:0007669"/>
    <property type="project" value="UniProtKB-KW"/>
</dbReference>
<name>A0ABW4KP31_9BURK</name>
<dbReference type="RefSeq" id="WP_147913314.1">
    <property type="nucleotide sequence ID" value="NZ_JBHUEJ010000007.1"/>
</dbReference>
<dbReference type="Gene3D" id="3.40.50.1820">
    <property type="entry name" value="alpha/beta hydrolase"/>
    <property type="match status" value="1"/>
</dbReference>
<dbReference type="InterPro" id="IPR000073">
    <property type="entry name" value="AB_hydrolase_1"/>
</dbReference>
<proteinExistence type="inferred from homology"/>
<dbReference type="PANTHER" id="PTHR43248:SF29">
    <property type="entry name" value="TRIPEPTIDYL AMINOPEPTIDASE"/>
    <property type="match status" value="1"/>
</dbReference>
<dbReference type="InterPro" id="IPR051601">
    <property type="entry name" value="Serine_prot/Carboxylest_S33"/>
</dbReference>
<keyword evidence="7" id="KW-1185">Reference proteome</keyword>
<organism evidence="6 7">
    <name type="scientific">Ottowia flava</name>
    <dbReference type="NCBI Taxonomy" id="2675430"/>
    <lineage>
        <taxon>Bacteria</taxon>
        <taxon>Pseudomonadati</taxon>
        <taxon>Pseudomonadota</taxon>
        <taxon>Betaproteobacteria</taxon>
        <taxon>Burkholderiales</taxon>
        <taxon>Comamonadaceae</taxon>
        <taxon>Ottowia</taxon>
    </lineage>
</organism>